<proteinExistence type="predicted"/>
<evidence type="ECO:0000313" key="2">
    <source>
        <dbReference type="Proteomes" id="UP000681340"/>
    </source>
</evidence>
<dbReference type="EMBL" id="BOQL01000055">
    <property type="protein sequence ID" value="GIM75251.1"/>
    <property type="molecule type" value="Genomic_DNA"/>
</dbReference>
<dbReference type="Proteomes" id="UP000681340">
    <property type="component" value="Unassembled WGS sequence"/>
</dbReference>
<organism evidence="1 2">
    <name type="scientific">Actinoplanes auranticolor</name>
    <dbReference type="NCBI Taxonomy" id="47988"/>
    <lineage>
        <taxon>Bacteria</taxon>
        <taxon>Bacillati</taxon>
        <taxon>Actinomycetota</taxon>
        <taxon>Actinomycetes</taxon>
        <taxon>Micromonosporales</taxon>
        <taxon>Micromonosporaceae</taxon>
        <taxon>Actinoplanes</taxon>
    </lineage>
</organism>
<reference evidence="1" key="1">
    <citation type="submission" date="2021-03" db="EMBL/GenBank/DDBJ databases">
        <title>Whole genome shotgun sequence of Actinoplanes auranticolor NBRC 12245.</title>
        <authorList>
            <person name="Komaki H."/>
            <person name="Tamura T."/>
        </authorList>
    </citation>
    <scope>NUCLEOTIDE SEQUENCE</scope>
    <source>
        <strain evidence="1">NBRC 12245</strain>
    </source>
</reference>
<keyword evidence="2" id="KW-1185">Reference proteome</keyword>
<evidence type="ECO:0000313" key="1">
    <source>
        <dbReference type="EMBL" id="GIM75251.1"/>
    </source>
</evidence>
<comment type="caution">
    <text evidence="1">The sequence shown here is derived from an EMBL/GenBank/DDBJ whole genome shotgun (WGS) entry which is preliminary data.</text>
</comment>
<dbReference type="AlphaFoldDB" id="A0A919VSV7"/>
<name>A0A919VSV7_9ACTN</name>
<accession>A0A919VSV7</accession>
<sequence>MSVREQLFVRTDGSPAEMAGFVAKLIGGRAEVRDQQVWLLVDTARLVPGVDGEFGGPVVAHNSEAAFRPDGEFEAPDAYDVELRLWQAGGRRVEPTTGADIEELAATAVFQALAASADLAVIHVHDDDVLLRAALPGAGSVEFPRGTTIYDWDEDKWNGFVLRPEA</sequence>
<dbReference type="RefSeq" id="WP_212992379.1">
    <property type="nucleotide sequence ID" value="NZ_BAABEA010000050.1"/>
</dbReference>
<gene>
    <name evidence="1" type="ORF">Aau02nite_64970</name>
</gene>
<protein>
    <submittedName>
        <fullName evidence="1">Uncharacterized protein</fullName>
    </submittedName>
</protein>